<evidence type="ECO:0000256" key="1">
    <source>
        <dbReference type="ARBA" id="ARBA00004496"/>
    </source>
</evidence>
<dbReference type="Proteomes" id="UP000249873">
    <property type="component" value="Chromosome"/>
</dbReference>
<keyword evidence="12" id="KW-0464">Manganese</keyword>
<evidence type="ECO:0000256" key="7">
    <source>
        <dbReference type="ARBA" id="ARBA00023004"/>
    </source>
</evidence>
<dbReference type="GO" id="GO:0003677">
    <property type="term" value="F:DNA binding"/>
    <property type="evidence" value="ECO:0007669"/>
    <property type="project" value="UniProtKB-KW"/>
</dbReference>
<comment type="similarity">
    <text evidence="2">Belongs to the DtxR/MntR family.</text>
</comment>
<dbReference type="SMART" id="SM00899">
    <property type="entry name" value="FeoA"/>
    <property type="match status" value="1"/>
</dbReference>
<evidence type="ECO:0000256" key="6">
    <source>
        <dbReference type="ARBA" id="ARBA00022491"/>
    </source>
</evidence>
<dbReference type="InterPro" id="IPR022689">
    <property type="entry name" value="Iron_dep_repressor"/>
</dbReference>
<dbReference type="InterPro" id="IPR007167">
    <property type="entry name" value="Fe-transptr_FeoA-like"/>
</dbReference>
<protein>
    <recommendedName>
        <fullName evidence="4">Transcriptional regulator MntR</fullName>
    </recommendedName>
    <alternativeName>
        <fullName evidence="14">Manganese transport regulator</fullName>
    </alternativeName>
</protein>
<evidence type="ECO:0000256" key="9">
    <source>
        <dbReference type="ARBA" id="ARBA00023125"/>
    </source>
</evidence>
<dbReference type="SMART" id="SM00529">
    <property type="entry name" value="HTH_DTXR"/>
    <property type="match status" value="1"/>
</dbReference>
<evidence type="ECO:0000256" key="12">
    <source>
        <dbReference type="ARBA" id="ARBA00023211"/>
    </source>
</evidence>
<dbReference type="SUPFAM" id="SSF50037">
    <property type="entry name" value="C-terminal domain of transcriptional repressors"/>
    <property type="match status" value="1"/>
</dbReference>
<name>A0A2Z4G6A2_9BACT</name>
<evidence type="ECO:0000313" key="16">
    <source>
        <dbReference type="EMBL" id="AWV96671.1"/>
    </source>
</evidence>
<sequence length="220" mass="25003">MTSFTEENYLKSIYHLSEQKNGESVSTNELAEVTQTRAASVTDMVKKLAEKGFINYKKYQGVNLTDNGKQIALRVIRKHRLWEVFLVEKLGFKWDEIHDLAEQLEHIKSTELTDRLDNFLGFPKFDPHGDPIPDEEGNLPISQTHKLSEVEKGKQLIIMGVSEDSAPFLQHLDKLGLKLGLKIQVIEVSDFDKSLEIEIESGQALRISAEVSKNIQVIIK</sequence>
<feature type="domain" description="HTH dtxR-type" evidence="15">
    <location>
        <begin position="1"/>
        <end position="65"/>
    </location>
</feature>
<evidence type="ECO:0000256" key="11">
    <source>
        <dbReference type="ARBA" id="ARBA00023163"/>
    </source>
</evidence>
<dbReference type="Gene3D" id="1.10.60.10">
    <property type="entry name" value="Iron dependent repressor, metal binding and dimerisation domain"/>
    <property type="match status" value="1"/>
</dbReference>
<keyword evidence="10" id="KW-0010">Activator</keyword>
<evidence type="ECO:0000256" key="13">
    <source>
        <dbReference type="ARBA" id="ARBA00025185"/>
    </source>
</evidence>
<dbReference type="InterPro" id="IPR001367">
    <property type="entry name" value="Fe_dep_repressor"/>
</dbReference>
<dbReference type="InterPro" id="IPR036388">
    <property type="entry name" value="WH-like_DNA-bd_sf"/>
</dbReference>
<dbReference type="GO" id="GO:0046983">
    <property type="term" value="F:protein dimerization activity"/>
    <property type="evidence" value="ECO:0007669"/>
    <property type="project" value="InterPro"/>
</dbReference>
<keyword evidence="5" id="KW-0963">Cytoplasm</keyword>
<dbReference type="PANTHER" id="PTHR33238:SF11">
    <property type="entry name" value="TRANSCRIPTIONAL REGULATOR MNTR"/>
    <property type="match status" value="1"/>
</dbReference>
<keyword evidence="8" id="KW-0805">Transcription regulation</keyword>
<evidence type="ECO:0000256" key="14">
    <source>
        <dbReference type="ARBA" id="ARBA00032593"/>
    </source>
</evidence>
<evidence type="ECO:0000256" key="3">
    <source>
        <dbReference type="ARBA" id="ARBA00011738"/>
    </source>
</evidence>
<dbReference type="Pfam" id="PF02742">
    <property type="entry name" value="Fe_dep_repr_C"/>
    <property type="match status" value="1"/>
</dbReference>
<dbReference type="InterPro" id="IPR022687">
    <property type="entry name" value="HTH_DTXR"/>
</dbReference>
<evidence type="ECO:0000256" key="10">
    <source>
        <dbReference type="ARBA" id="ARBA00023159"/>
    </source>
</evidence>
<dbReference type="SUPFAM" id="SSF46785">
    <property type="entry name" value="Winged helix' DNA-binding domain"/>
    <property type="match status" value="1"/>
</dbReference>
<dbReference type="Pfam" id="PF04023">
    <property type="entry name" value="FeoA"/>
    <property type="match status" value="1"/>
</dbReference>
<gene>
    <name evidence="16" type="ORF">DJ013_00055</name>
</gene>
<dbReference type="InterPro" id="IPR036421">
    <property type="entry name" value="Fe_dep_repressor_sf"/>
</dbReference>
<dbReference type="KEGG" id="als:DJ013_00055"/>
<dbReference type="InterPro" id="IPR036390">
    <property type="entry name" value="WH_DNA-bd_sf"/>
</dbReference>
<evidence type="ECO:0000313" key="17">
    <source>
        <dbReference type="Proteomes" id="UP000249873"/>
    </source>
</evidence>
<dbReference type="Pfam" id="PF01325">
    <property type="entry name" value="Fe_dep_repress"/>
    <property type="match status" value="1"/>
</dbReference>
<keyword evidence="9" id="KW-0238">DNA-binding</keyword>
<keyword evidence="11" id="KW-0804">Transcription</keyword>
<dbReference type="Gene3D" id="1.10.10.10">
    <property type="entry name" value="Winged helix-like DNA-binding domain superfamily/Winged helix DNA-binding domain"/>
    <property type="match status" value="1"/>
</dbReference>
<organism evidence="16 17">
    <name type="scientific">Arcticibacterium luteifluviistationis</name>
    <dbReference type="NCBI Taxonomy" id="1784714"/>
    <lineage>
        <taxon>Bacteria</taxon>
        <taxon>Pseudomonadati</taxon>
        <taxon>Bacteroidota</taxon>
        <taxon>Cytophagia</taxon>
        <taxon>Cytophagales</taxon>
        <taxon>Leadbetterellaceae</taxon>
        <taxon>Arcticibacterium</taxon>
    </lineage>
</organism>
<keyword evidence="17" id="KW-1185">Reference proteome</keyword>
<evidence type="ECO:0000256" key="5">
    <source>
        <dbReference type="ARBA" id="ARBA00022490"/>
    </source>
</evidence>
<reference evidence="16 17" key="1">
    <citation type="submission" date="2018-05" db="EMBL/GenBank/DDBJ databases">
        <title>Complete genome sequence of Arcticibacterium luteifluviistationis SM1504T, a cytophagaceae bacterium isolated from Arctic surface seawater.</title>
        <authorList>
            <person name="Li Y."/>
            <person name="Qin Q.-L."/>
        </authorList>
    </citation>
    <scope>NUCLEOTIDE SEQUENCE [LARGE SCALE GENOMIC DNA]</scope>
    <source>
        <strain evidence="16 17">SM1504</strain>
    </source>
</reference>
<evidence type="ECO:0000256" key="4">
    <source>
        <dbReference type="ARBA" id="ARBA00022386"/>
    </source>
</evidence>
<dbReference type="OrthoDB" id="9791355at2"/>
<comment type="subunit">
    <text evidence="3">Homodimer.</text>
</comment>
<keyword evidence="7" id="KW-0408">Iron</keyword>
<dbReference type="Gene3D" id="2.30.30.90">
    <property type="match status" value="1"/>
</dbReference>
<dbReference type="InterPro" id="IPR038157">
    <property type="entry name" value="FeoA_core_dom"/>
</dbReference>
<accession>A0A2Z4G6A2</accession>
<dbReference type="GO" id="GO:0046914">
    <property type="term" value="F:transition metal ion binding"/>
    <property type="evidence" value="ECO:0007669"/>
    <property type="project" value="InterPro"/>
</dbReference>
<comment type="subcellular location">
    <subcellularLocation>
        <location evidence="1">Cytoplasm</location>
    </subcellularLocation>
</comment>
<dbReference type="GO" id="GO:0005737">
    <property type="term" value="C:cytoplasm"/>
    <property type="evidence" value="ECO:0007669"/>
    <property type="project" value="UniProtKB-SubCell"/>
</dbReference>
<dbReference type="AlphaFoldDB" id="A0A2Z4G6A2"/>
<keyword evidence="6" id="KW-0678">Repressor</keyword>
<proteinExistence type="inferred from homology"/>
<dbReference type="SUPFAM" id="SSF47979">
    <property type="entry name" value="Iron-dependent repressor protein, dimerization domain"/>
    <property type="match status" value="1"/>
</dbReference>
<dbReference type="PANTHER" id="PTHR33238">
    <property type="entry name" value="IRON (METAL) DEPENDENT REPRESSOR, DTXR FAMILY"/>
    <property type="match status" value="1"/>
</dbReference>
<dbReference type="GO" id="GO:0003700">
    <property type="term" value="F:DNA-binding transcription factor activity"/>
    <property type="evidence" value="ECO:0007669"/>
    <property type="project" value="InterPro"/>
</dbReference>
<comment type="function">
    <text evidence="13">In the presence of manganese, represses expression of mntH and mntS. Up-regulates expression of mntP.</text>
</comment>
<evidence type="ECO:0000256" key="2">
    <source>
        <dbReference type="ARBA" id="ARBA00007871"/>
    </source>
</evidence>
<evidence type="ECO:0000256" key="8">
    <source>
        <dbReference type="ARBA" id="ARBA00023015"/>
    </source>
</evidence>
<evidence type="ECO:0000259" key="15">
    <source>
        <dbReference type="PROSITE" id="PS50944"/>
    </source>
</evidence>
<dbReference type="PROSITE" id="PS50944">
    <property type="entry name" value="HTH_DTXR"/>
    <property type="match status" value="1"/>
</dbReference>
<dbReference type="EMBL" id="CP029480">
    <property type="protein sequence ID" value="AWV96671.1"/>
    <property type="molecule type" value="Genomic_DNA"/>
</dbReference>
<dbReference type="InterPro" id="IPR008988">
    <property type="entry name" value="Transcriptional_repressor_C"/>
</dbReference>
<dbReference type="InterPro" id="IPR050536">
    <property type="entry name" value="DtxR_MntR_Metal-Reg"/>
</dbReference>